<dbReference type="SUPFAM" id="SSF56235">
    <property type="entry name" value="N-terminal nucleophile aminohydrolases (Ntn hydrolases)"/>
    <property type="match status" value="1"/>
</dbReference>
<dbReference type="RefSeq" id="WP_353645128.1">
    <property type="nucleotide sequence ID" value="NZ_CP159253.1"/>
</dbReference>
<sequence>MSNFSRSQIVRKHVATTRNGVVAAQHKVAAEIGAVVLEAGGDAVDAAVATSFAIGVVEPWMSGAAGGGAMTIWREDEQQARTVQFGMRSPSALDPADYPLSGEGRAADLFPWAAVVDDRNVQGATAIAVPGVVAGMELAHQHYGALDWKELLMPAVGLAKRGLLVDWYASLLIASTARELAKDADAAALFLDEGQWPKIAGWTALSTTRLDQSRMAETLLRLAEAGPRDFYQGDIAAALAADIEAKGGCVSRSDLAAYRATLTPTIDVSYRGGVVHAAEDMTAGPNLVECLAMMGTAFVPGPHPDAASFVETARALSKTYKRRLAEMGDVEPPHAPSCTTHFSVVDKKGNMCAVTQTLLSIFGSRVVSPSTGLLMNNGIMWFDPEPGKPNSLAPDKACLMNICPTIGEKDGRRFAIGASGGRKILPAVLNLASFLMDFDMSMEDAFHHPRIDNSGGDTIVADETLPPDVIKALGDLQPVATAKRTVFPYAFACPAGVLRENGMNTGCTEIMSPWGDAVHEKEGSIT</sequence>
<evidence type="ECO:0000256" key="2">
    <source>
        <dbReference type="ARBA" id="ARBA00022679"/>
    </source>
</evidence>
<protein>
    <submittedName>
        <fullName evidence="5">Gamma-glutamyltransferase</fullName>
        <ecNumber evidence="5">2.3.2.2</ecNumber>
    </submittedName>
</protein>
<dbReference type="PANTHER" id="PTHR43199:SF1">
    <property type="entry name" value="GLUTATHIONE HYDROLASE PROENZYME"/>
    <property type="match status" value="1"/>
</dbReference>
<gene>
    <name evidence="5" type="ORF">ABVK50_18805</name>
</gene>
<accession>A0AAU8CKB6</accession>
<reference evidence="5" key="1">
    <citation type="submission" date="2024-06" db="EMBL/GenBank/DDBJ databases">
        <title>Mesorhizobium karijinii sp. nov., a symbiont of the iconic Swainsona formosa from arid Australia.</title>
        <authorList>
            <person name="Hill Y.J."/>
            <person name="Watkin E.L.J."/>
            <person name="O'Hara G.W."/>
            <person name="Terpolilli J."/>
            <person name="Tye M.L."/>
            <person name="Kohlmeier M.G."/>
        </authorList>
    </citation>
    <scope>NUCLEOTIDE SEQUENCE</scope>
    <source>
        <strain evidence="5">WSM2240</strain>
    </source>
</reference>
<keyword evidence="4" id="KW-0865">Zymogen</keyword>
<dbReference type="EMBL" id="CP159253">
    <property type="protein sequence ID" value="XCG47320.1"/>
    <property type="molecule type" value="Genomic_DNA"/>
</dbReference>
<dbReference type="AlphaFoldDB" id="A0AAU8CKB6"/>
<keyword evidence="5" id="KW-0012">Acyltransferase</keyword>
<name>A0AAU8CKB6_9HYPH</name>
<dbReference type="InterPro" id="IPR029055">
    <property type="entry name" value="Ntn_hydrolases_N"/>
</dbReference>
<dbReference type="InterPro" id="IPR051792">
    <property type="entry name" value="GGT_bact"/>
</dbReference>
<dbReference type="Pfam" id="PF01019">
    <property type="entry name" value="G_glu_transpept"/>
    <property type="match status" value="2"/>
</dbReference>
<keyword evidence="3" id="KW-0378">Hydrolase</keyword>
<dbReference type="PANTHER" id="PTHR43199">
    <property type="entry name" value="GLUTATHIONE HYDROLASE"/>
    <property type="match status" value="1"/>
</dbReference>
<keyword evidence="2 5" id="KW-0808">Transferase</keyword>
<evidence type="ECO:0000256" key="3">
    <source>
        <dbReference type="ARBA" id="ARBA00022801"/>
    </source>
</evidence>
<comment type="similarity">
    <text evidence="1">Belongs to the gamma-glutamyltransferase family.</text>
</comment>
<dbReference type="Gene3D" id="3.60.20.40">
    <property type="match status" value="1"/>
</dbReference>
<evidence type="ECO:0000313" key="5">
    <source>
        <dbReference type="EMBL" id="XCG47320.1"/>
    </source>
</evidence>
<organism evidence="5">
    <name type="scientific">Mesorhizobium sp. WSM2240</name>
    <dbReference type="NCBI Taxonomy" id="3228851"/>
    <lineage>
        <taxon>Bacteria</taxon>
        <taxon>Pseudomonadati</taxon>
        <taxon>Pseudomonadota</taxon>
        <taxon>Alphaproteobacteria</taxon>
        <taxon>Hyphomicrobiales</taxon>
        <taxon>Phyllobacteriaceae</taxon>
        <taxon>Mesorhizobium</taxon>
    </lineage>
</organism>
<evidence type="ECO:0000256" key="4">
    <source>
        <dbReference type="ARBA" id="ARBA00023145"/>
    </source>
</evidence>
<dbReference type="GO" id="GO:0103068">
    <property type="term" value="F:leukotriene C4 gamma-glutamyl transferase activity"/>
    <property type="evidence" value="ECO:0007669"/>
    <property type="project" value="UniProtKB-EC"/>
</dbReference>
<evidence type="ECO:0000256" key="1">
    <source>
        <dbReference type="ARBA" id="ARBA00009381"/>
    </source>
</evidence>
<dbReference type="PRINTS" id="PR01210">
    <property type="entry name" value="GGTRANSPTASE"/>
</dbReference>
<dbReference type="InterPro" id="IPR043137">
    <property type="entry name" value="GGT_ssub_C"/>
</dbReference>
<proteinExistence type="inferred from homology"/>
<dbReference type="EC" id="2.3.2.2" evidence="5"/>
<dbReference type="GO" id="GO:0016787">
    <property type="term" value="F:hydrolase activity"/>
    <property type="evidence" value="ECO:0007669"/>
    <property type="project" value="UniProtKB-KW"/>
</dbReference>